<feature type="transmembrane region" description="Helical" evidence="1">
    <location>
        <begin position="6"/>
        <end position="27"/>
    </location>
</feature>
<evidence type="ECO:0000313" key="3">
    <source>
        <dbReference type="Proteomes" id="UP000199109"/>
    </source>
</evidence>
<keyword evidence="1" id="KW-0472">Membrane</keyword>
<feature type="transmembrane region" description="Helical" evidence="1">
    <location>
        <begin position="107"/>
        <end position="126"/>
    </location>
</feature>
<protein>
    <submittedName>
        <fullName evidence="2">Uncharacterized protein</fullName>
    </submittedName>
</protein>
<evidence type="ECO:0000256" key="1">
    <source>
        <dbReference type="SAM" id="Phobius"/>
    </source>
</evidence>
<proteinExistence type="predicted"/>
<name>A0A1G7DKU3_9FLAO</name>
<keyword evidence="1" id="KW-0812">Transmembrane</keyword>
<sequence>MEESLMRTILEMGYIPLYAITLAVALWRYPNYFDTPLRFVPILFLYTFLNELLGALIISDENIALIFSDLADNSIIYNLYTIISYLYYYYVFWSFSKDHSFLRNIRYAALIFLTSCIINVFLQSFASDSQTLTYLVGGCFLLYCTISYLRYFISLPQQFIIKQNFLFWMSLGLTLFYIGYLPIKIFWFFKFIYGFSESPWIRSIHLILIFAMYILFIVGFIRMRRPLSRAVEM</sequence>
<dbReference type="Proteomes" id="UP000199109">
    <property type="component" value="Unassembled WGS sequence"/>
</dbReference>
<dbReference type="AlphaFoldDB" id="A0A1G7DKU3"/>
<feature type="transmembrane region" description="Helical" evidence="1">
    <location>
        <begin position="200"/>
        <end position="221"/>
    </location>
</feature>
<dbReference type="EMBL" id="FNAO01000005">
    <property type="protein sequence ID" value="SDE52113.1"/>
    <property type="molecule type" value="Genomic_DNA"/>
</dbReference>
<accession>A0A1G7DKU3</accession>
<feature type="transmembrane region" description="Helical" evidence="1">
    <location>
        <begin position="165"/>
        <end position="188"/>
    </location>
</feature>
<feature type="transmembrane region" description="Helical" evidence="1">
    <location>
        <begin position="39"/>
        <end position="59"/>
    </location>
</feature>
<organism evidence="2 3">
    <name type="scientific">Pricia antarctica</name>
    <dbReference type="NCBI Taxonomy" id="641691"/>
    <lineage>
        <taxon>Bacteria</taxon>
        <taxon>Pseudomonadati</taxon>
        <taxon>Bacteroidota</taxon>
        <taxon>Flavobacteriia</taxon>
        <taxon>Flavobacteriales</taxon>
        <taxon>Flavobacteriaceae</taxon>
        <taxon>Pricia</taxon>
    </lineage>
</organism>
<feature type="transmembrane region" description="Helical" evidence="1">
    <location>
        <begin position="75"/>
        <end position="95"/>
    </location>
</feature>
<gene>
    <name evidence="2" type="ORF">SAMN05421636_105368</name>
</gene>
<keyword evidence="3" id="KW-1185">Reference proteome</keyword>
<reference evidence="2 3" key="1">
    <citation type="submission" date="2016-10" db="EMBL/GenBank/DDBJ databases">
        <authorList>
            <person name="de Groot N.N."/>
        </authorList>
    </citation>
    <scope>NUCLEOTIDE SEQUENCE [LARGE SCALE GENOMIC DNA]</scope>
    <source>
        <strain evidence="2 3">DSM 23421</strain>
    </source>
</reference>
<evidence type="ECO:0000313" key="2">
    <source>
        <dbReference type="EMBL" id="SDE52113.1"/>
    </source>
</evidence>
<keyword evidence="1" id="KW-1133">Transmembrane helix</keyword>
<feature type="transmembrane region" description="Helical" evidence="1">
    <location>
        <begin position="132"/>
        <end position="153"/>
    </location>
</feature>